<comment type="caution">
    <text evidence="1">The sequence shown here is derived from an EMBL/GenBank/DDBJ whole genome shotgun (WGS) entry which is preliminary data.</text>
</comment>
<organism evidence="1 2">
    <name type="scientific">Naganishia adeliensis</name>
    <dbReference type="NCBI Taxonomy" id="92952"/>
    <lineage>
        <taxon>Eukaryota</taxon>
        <taxon>Fungi</taxon>
        <taxon>Dikarya</taxon>
        <taxon>Basidiomycota</taxon>
        <taxon>Agaricomycotina</taxon>
        <taxon>Tremellomycetes</taxon>
        <taxon>Filobasidiales</taxon>
        <taxon>Filobasidiaceae</taxon>
        <taxon>Naganishia</taxon>
    </lineage>
</organism>
<dbReference type="Proteomes" id="UP001230649">
    <property type="component" value="Unassembled WGS sequence"/>
</dbReference>
<sequence length="554" mass="60542">MGGFTLDQLNKLAMASSAQLAGHNLTPEQMSIIHRHRTTLISAYQQKAGGMRPPGLTPVIPSNGPNAKGEWNVKGRIIPPQDYEKGKQIVAKMYNTHIASIQLNHEQIPDEERANYQKQITSAMQMLKSFDHILTLEFAMRPEKQNDPDVINLYKVAGLLRRAAAKWVQEHVAMLRPQVLASAFNKVAVETNKIRKTHLPDPLPTGSAPNPTTNSTPATQSTEKLQPNPPVSGVGVETNGVIPPQLRVEDLKPPPNKRQKQTKDDRSSPAATTARGMSVGTDGNPPTPTLLQTANVPSPTTKKLPCPKPTRRKPSVVAAQKPDMNPKVEKLPPPANASPADPPQEASLTLPQFTGLADLSAQNNSLGISFRQMGVAAVAAHRKEEEDGRIDPLSFLEASMSKLENVMRNSGQAFTSLERDLSLSFAPDGQDTRFDPSRQMQPQLQRRPNEQETTFDYSSFIDESAFGFGDDTEESPHKIGEMQVPAETPDLLANPLGLVDPSPSSVVAITPHGVQTNNNEYDNVYSPKPANVEYPLGEDGWLDNMGLDPSYWTT</sequence>
<evidence type="ECO:0000313" key="1">
    <source>
        <dbReference type="EMBL" id="KAJ9105904.1"/>
    </source>
</evidence>
<dbReference type="EMBL" id="JASBWS010000045">
    <property type="protein sequence ID" value="KAJ9105904.1"/>
    <property type="molecule type" value="Genomic_DNA"/>
</dbReference>
<evidence type="ECO:0000313" key="2">
    <source>
        <dbReference type="Proteomes" id="UP001230649"/>
    </source>
</evidence>
<proteinExistence type="predicted"/>
<protein>
    <submittedName>
        <fullName evidence="1">Uncharacterized protein</fullName>
    </submittedName>
</protein>
<gene>
    <name evidence="1" type="ORF">QFC20_004141</name>
</gene>
<keyword evidence="2" id="KW-1185">Reference proteome</keyword>
<accession>A0ACC2W3R7</accession>
<name>A0ACC2W3R7_9TREE</name>
<reference evidence="1" key="1">
    <citation type="submission" date="2023-04" db="EMBL/GenBank/DDBJ databases">
        <title>Draft Genome sequencing of Naganishia species isolated from polar environments using Oxford Nanopore Technology.</title>
        <authorList>
            <person name="Leo P."/>
            <person name="Venkateswaran K."/>
        </authorList>
    </citation>
    <scope>NUCLEOTIDE SEQUENCE</scope>
    <source>
        <strain evidence="1">MNA-CCFEE 5262</strain>
    </source>
</reference>